<dbReference type="InterPro" id="IPR053194">
    <property type="entry name" value="tRNA_methyltr_O"/>
</dbReference>
<name>A0A1M6EK10_9FIRM</name>
<dbReference type="GO" id="GO:0008270">
    <property type="term" value="F:zinc ion binding"/>
    <property type="evidence" value="ECO:0007669"/>
    <property type="project" value="UniProtKB-KW"/>
</dbReference>
<dbReference type="Pfam" id="PF01258">
    <property type="entry name" value="zf-dskA_traR"/>
    <property type="match status" value="1"/>
</dbReference>
<dbReference type="PANTHER" id="PTHR39418">
    <property type="entry name" value="DEHYDROGENASE-RELATED"/>
    <property type="match status" value="1"/>
</dbReference>
<dbReference type="SUPFAM" id="SSF143555">
    <property type="entry name" value="FwdE-like"/>
    <property type="match status" value="1"/>
</dbReference>
<keyword evidence="7" id="KW-1185">Reference proteome</keyword>
<accession>A0A1M6EK10</accession>
<dbReference type="Gene3D" id="3.30.1330.130">
    <property type="match status" value="1"/>
</dbReference>
<reference evidence="6 7" key="1">
    <citation type="submission" date="2016-11" db="EMBL/GenBank/DDBJ databases">
        <authorList>
            <person name="Jaros S."/>
            <person name="Januszkiewicz K."/>
            <person name="Wedrychowicz H."/>
        </authorList>
    </citation>
    <scope>NUCLEOTIDE SEQUENCE [LARGE SCALE GENOMIC DNA]</scope>
    <source>
        <strain evidence="6 7">DSM 15970</strain>
    </source>
</reference>
<protein>
    <submittedName>
        <fullName evidence="6">Formylmethanofuran dehydrogenase subunit E</fullName>
    </submittedName>
</protein>
<keyword evidence="2" id="KW-0863">Zinc-finger</keyword>
<evidence type="ECO:0000259" key="4">
    <source>
        <dbReference type="Pfam" id="PF01258"/>
    </source>
</evidence>
<feature type="domain" description="Zinc finger DksA/TraR C4-type" evidence="4">
    <location>
        <begin position="147"/>
        <end position="179"/>
    </location>
</feature>
<evidence type="ECO:0000256" key="2">
    <source>
        <dbReference type="ARBA" id="ARBA00022771"/>
    </source>
</evidence>
<organism evidence="6 7">
    <name type="scientific">Parasporobacterium paucivorans DSM 15970</name>
    <dbReference type="NCBI Taxonomy" id="1122934"/>
    <lineage>
        <taxon>Bacteria</taxon>
        <taxon>Bacillati</taxon>
        <taxon>Bacillota</taxon>
        <taxon>Clostridia</taxon>
        <taxon>Lachnospirales</taxon>
        <taxon>Lachnospiraceae</taxon>
        <taxon>Parasporobacterium</taxon>
    </lineage>
</organism>
<proteinExistence type="predicted"/>
<evidence type="ECO:0000313" key="6">
    <source>
        <dbReference type="EMBL" id="SHI85865.1"/>
    </source>
</evidence>
<dbReference type="STRING" id="1122934.SAMN02745691_00932"/>
<dbReference type="Pfam" id="PF02663">
    <property type="entry name" value="FmdE"/>
    <property type="match status" value="1"/>
</dbReference>
<gene>
    <name evidence="6" type="ORF">SAMN02745691_00932</name>
</gene>
<dbReference type="PANTHER" id="PTHR39418:SF1">
    <property type="entry name" value="DEHYDROGENASE"/>
    <property type="match status" value="1"/>
</dbReference>
<evidence type="ECO:0000256" key="1">
    <source>
        <dbReference type="ARBA" id="ARBA00022723"/>
    </source>
</evidence>
<evidence type="ECO:0000313" key="7">
    <source>
        <dbReference type="Proteomes" id="UP000184342"/>
    </source>
</evidence>
<feature type="domain" description="Formylmethanofuran dehydrogenase subunit E" evidence="5">
    <location>
        <begin position="15"/>
        <end position="119"/>
    </location>
</feature>
<keyword evidence="1" id="KW-0479">Metal-binding</keyword>
<evidence type="ECO:0000259" key="5">
    <source>
        <dbReference type="Pfam" id="PF02663"/>
    </source>
</evidence>
<sequence length="184" mass="20818">MKNSFRSDLENAIEFHGHLCGGIIMGVRMARAAMDYLGIDEPEKNRDFIVYVENDRCISDAIQSVTGCSLGKRRLKWLDYGKMAASFIDMDTKKGIRLAVNADRNPEPSDDLEAFWGEFEDEELFKMEPVSMDLKMEDMPGKPSRSVNCEICHEKIMDGRDVAKDGKIVCKSCANGKYYSKIPL</sequence>
<dbReference type="RefSeq" id="WP_073993196.1">
    <property type="nucleotide sequence ID" value="NZ_FQYT01000008.1"/>
</dbReference>
<dbReference type="AlphaFoldDB" id="A0A1M6EK10"/>
<dbReference type="InterPro" id="IPR003814">
    <property type="entry name" value="FmdEsu_dom"/>
</dbReference>
<dbReference type="InterPro" id="IPR000962">
    <property type="entry name" value="Znf_DskA_TraR"/>
</dbReference>
<dbReference type="Proteomes" id="UP000184342">
    <property type="component" value="Unassembled WGS sequence"/>
</dbReference>
<dbReference type="EMBL" id="FQYT01000008">
    <property type="protein sequence ID" value="SHI85865.1"/>
    <property type="molecule type" value="Genomic_DNA"/>
</dbReference>
<evidence type="ECO:0000256" key="3">
    <source>
        <dbReference type="ARBA" id="ARBA00022833"/>
    </source>
</evidence>
<keyword evidence="3" id="KW-0862">Zinc</keyword>